<dbReference type="GO" id="GO:0071013">
    <property type="term" value="C:catalytic step 2 spliceosome"/>
    <property type="evidence" value="ECO:0007669"/>
    <property type="project" value="TreeGrafter"/>
</dbReference>
<evidence type="ECO:0000259" key="8">
    <source>
        <dbReference type="PROSITE" id="PS50102"/>
    </source>
</evidence>
<reference evidence="9" key="1">
    <citation type="journal article" date="2023" name="G3 (Bethesda)">
        <title>Whole genome assembly and annotation of the endangered Caribbean coral Acropora cervicornis.</title>
        <authorList>
            <person name="Selwyn J.D."/>
            <person name="Vollmer S.V."/>
        </authorList>
    </citation>
    <scope>NUCLEOTIDE SEQUENCE</scope>
    <source>
        <strain evidence="9">K2</strain>
    </source>
</reference>
<dbReference type="CDD" id="cd12411">
    <property type="entry name" value="RRM_ist3_like"/>
    <property type="match status" value="1"/>
</dbReference>
<keyword evidence="10" id="KW-1185">Reference proteome</keyword>
<dbReference type="InterPro" id="IPR000504">
    <property type="entry name" value="RRM_dom"/>
</dbReference>
<dbReference type="AlphaFoldDB" id="A0AAD9R546"/>
<dbReference type="FunFam" id="3.30.70.330:FF:000218">
    <property type="entry name" value="RNA-binding motif protein, X-linked 2"/>
    <property type="match status" value="1"/>
</dbReference>
<dbReference type="GO" id="GO:0005686">
    <property type="term" value="C:U2 snRNP"/>
    <property type="evidence" value="ECO:0007669"/>
    <property type="project" value="TreeGrafter"/>
</dbReference>
<feature type="compositionally biased region" description="Basic and acidic residues" evidence="7">
    <location>
        <begin position="283"/>
        <end position="324"/>
    </location>
</feature>
<comment type="caution">
    <text evidence="9">The sequence shown here is derived from an EMBL/GenBank/DDBJ whole genome shotgun (WGS) entry which is preliminary data.</text>
</comment>
<evidence type="ECO:0000256" key="6">
    <source>
        <dbReference type="PROSITE-ProRule" id="PRU00176"/>
    </source>
</evidence>
<dbReference type="GO" id="GO:0071011">
    <property type="term" value="C:precatalytic spliceosome"/>
    <property type="evidence" value="ECO:0007669"/>
    <property type="project" value="TreeGrafter"/>
</dbReference>
<evidence type="ECO:0000256" key="4">
    <source>
        <dbReference type="ARBA" id="ARBA00064744"/>
    </source>
</evidence>
<comment type="subunit">
    <text evidence="4">Part of the activated spliceosome B/catalytic step 1 spliceosome, one of the forms of the spliceosome which has a well-formed active site but still cannot catalyze the branching reaction and is composed of at least 52 proteins, the U2, U5 and U6 snRNAs and the pre-mRNA. Component of the minor spliceosome, which splices U12-type introns.</text>
</comment>
<dbReference type="Proteomes" id="UP001249851">
    <property type="component" value="Unassembled WGS sequence"/>
</dbReference>
<evidence type="ECO:0000313" key="10">
    <source>
        <dbReference type="Proteomes" id="UP001249851"/>
    </source>
</evidence>
<dbReference type="Pfam" id="PF00076">
    <property type="entry name" value="RRM_1"/>
    <property type="match status" value="1"/>
</dbReference>
<reference evidence="9" key="2">
    <citation type="journal article" date="2023" name="Science">
        <title>Genomic signatures of disease resistance in endangered staghorn corals.</title>
        <authorList>
            <person name="Vollmer S.V."/>
            <person name="Selwyn J.D."/>
            <person name="Despard B.A."/>
            <person name="Roesel C.L."/>
        </authorList>
    </citation>
    <scope>NUCLEOTIDE SEQUENCE</scope>
    <source>
        <strain evidence="9">K2</strain>
    </source>
</reference>
<dbReference type="Gene3D" id="3.30.70.330">
    <property type="match status" value="1"/>
</dbReference>
<dbReference type="GO" id="GO:0005654">
    <property type="term" value="C:nucleoplasm"/>
    <property type="evidence" value="ECO:0007669"/>
    <property type="project" value="UniProtKB-ARBA"/>
</dbReference>
<name>A0AAD9R546_ACRCE</name>
<evidence type="ECO:0000256" key="5">
    <source>
        <dbReference type="ARBA" id="ARBA00074390"/>
    </source>
</evidence>
<dbReference type="EMBL" id="JARQWQ010000002">
    <property type="protein sequence ID" value="KAK2573237.1"/>
    <property type="molecule type" value="Genomic_DNA"/>
</dbReference>
<dbReference type="PANTHER" id="PTHR45880">
    <property type="entry name" value="RNA-BINDING MOTIF PROTEIN, X-LINKED 2"/>
    <property type="match status" value="1"/>
</dbReference>
<evidence type="ECO:0000256" key="7">
    <source>
        <dbReference type="SAM" id="MobiDB-lite"/>
    </source>
</evidence>
<proteinExistence type="inferred from homology"/>
<feature type="compositionally biased region" description="Basic and acidic residues" evidence="7">
    <location>
        <begin position="187"/>
        <end position="213"/>
    </location>
</feature>
<dbReference type="SMART" id="SM00360">
    <property type="entry name" value="RRM"/>
    <property type="match status" value="1"/>
</dbReference>
<gene>
    <name evidence="9" type="ORF">P5673_000872</name>
</gene>
<dbReference type="InterPro" id="IPR045844">
    <property type="entry name" value="RRM_Ist3-like"/>
</dbReference>
<dbReference type="InterPro" id="IPR012677">
    <property type="entry name" value="Nucleotide-bd_a/b_plait_sf"/>
</dbReference>
<evidence type="ECO:0000256" key="3">
    <source>
        <dbReference type="ARBA" id="ARBA00061455"/>
    </source>
</evidence>
<accession>A0AAD9R546</accession>
<protein>
    <recommendedName>
        <fullName evidence="5">RNA-binding motif protein, X-linked 2</fullName>
    </recommendedName>
</protein>
<evidence type="ECO:0000313" key="9">
    <source>
        <dbReference type="EMBL" id="KAK2573237.1"/>
    </source>
</evidence>
<dbReference type="GO" id="GO:0000398">
    <property type="term" value="P:mRNA splicing, via spliceosome"/>
    <property type="evidence" value="ECO:0007669"/>
    <property type="project" value="InterPro"/>
</dbReference>
<dbReference type="SUPFAM" id="SSF54928">
    <property type="entry name" value="RNA-binding domain, RBD"/>
    <property type="match status" value="1"/>
</dbReference>
<evidence type="ECO:0000256" key="2">
    <source>
        <dbReference type="ARBA" id="ARBA00053249"/>
    </source>
</evidence>
<keyword evidence="1 6" id="KW-0694">RNA-binding</keyword>
<organism evidence="9 10">
    <name type="scientific">Acropora cervicornis</name>
    <name type="common">Staghorn coral</name>
    <dbReference type="NCBI Taxonomy" id="6130"/>
    <lineage>
        <taxon>Eukaryota</taxon>
        <taxon>Metazoa</taxon>
        <taxon>Cnidaria</taxon>
        <taxon>Anthozoa</taxon>
        <taxon>Hexacorallia</taxon>
        <taxon>Scleractinia</taxon>
        <taxon>Astrocoeniina</taxon>
        <taxon>Acroporidae</taxon>
        <taxon>Acropora</taxon>
    </lineage>
</organism>
<dbReference type="PROSITE" id="PS50102">
    <property type="entry name" value="RRM"/>
    <property type="match status" value="1"/>
</dbReference>
<evidence type="ECO:0000256" key="1">
    <source>
        <dbReference type="ARBA" id="ARBA00022884"/>
    </source>
</evidence>
<feature type="domain" description="RRM" evidence="8">
    <location>
        <begin position="36"/>
        <end position="114"/>
    </location>
</feature>
<dbReference type="PANTHER" id="PTHR45880:SF1">
    <property type="entry name" value="RNA-BINDING MOTIF PROTEIN, X-LINKED 2"/>
    <property type="match status" value="1"/>
</dbReference>
<dbReference type="InterPro" id="IPR051847">
    <property type="entry name" value="RNA_proc/Spliceosome_comp"/>
</dbReference>
<dbReference type="InterPro" id="IPR035979">
    <property type="entry name" value="RBD_domain_sf"/>
</dbReference>
<comment type="similarity">
    <text evidence="3">Belongs to the IST3 family.</text>
</comment>
<comment type="function">
    <text evidence="2">Involved in pre-mRNA splicing as component of the activated spliceosome. As a component of the minor spliceosome, involved in the splicing of U12-type introns in pre-mRNAs.</text>
</comment>
<dbReference type="GO" id="GO:0003723">
    <property type="term" value="F:RNA binding"/>
    <property type="evidence" value="ECO:0007669"/>
    <property type="project" value="UniProtKB-UniRule"/>
</dbReference>
<feature type="region of interest" description="Disordered" evidence="7">
    <location>
        <begin position="134"/>
        <end position="342"/>
    </location>
</feature>
<feature type="compositionally biased region" description="Basic and acidic residues" evidence="7">
    <location>
        <begin position="220"/>
        <end position="271"/>
    </location>
</feature>
<sequence length="342" mass="40432">MNPLTNVKNIQKLNETMLEMGVEDGQAWHKQYKDSAYVFIGGLPYGLTEGDILCVFSQYGEIVNINLVRDKKTGKTKGFCFLCYEDQRSTILAVDNFNGIKLGGRTIRVDHCANYRRPKSDEKDEHGNYKEIIEEGCAPKSPPQVDDEEDDVEISKKRKKERKQKQSKEKSENKKRKKTRSSEEEDKQEKLNFKRREGSHKNMEEKERDKNARSEQNAVDEYKLWKHEGRLDNGSDYRKTVKGERHVYKSRGESEHKYRDDEYKHKQDSHDSIQSYGGNGRHVANEFRERTRNVHCTSHNERGVSPHERRTERSNKRESRENERRSHKRQGNRSPHFDRRER</sequence>